<dbReference type="GO" id="GO:0051604">
    <property type="term" value="P:protein maturation"/>
    <property type="evidence" value="ECO:0007669"/>
    <property type="project" value="TreeGrafter"/>
</dbReference>
<dbReference type="Pfam" id="PF17788">
    <property type="entry name" value="HypF_C"/>
    <property type="match status" value="1"/>
</dbReference>
<dbReference type="GO" id="GO:0003998">
    <property type="term" value="F:acylphosphatase activity"/>
    <property type="evidence" value="ECO:0007669"/>
    <property type="project" value="UniProtKB-EC"/>
</dbReference>
<proteinExistence type="inferred from homology"/>
<dbReference type="InterPro" id="IPR041440">
    <property type="entry name" value="HypF_C"/>
</dbReference>
<name>E1SV48_FERBD</name>
<dbReference type="GO" id="GO:0016874">
    <property type="term" value="F:ligase activity"/>
    <property type="evidence" value="ECO:0007669"/>
    <property type="project" value="UniProtKB-UniRule"/>
</dbReference>
<dbReference type="eggNOG" id="COG0068">
    <property type="taxonomic scope" value="Bacteria"/>
</dbReference>
<dbReference type="OrthoDB" id="9808093at2"/>
<dbReference type="Pfam" id="PF07503">
    <property type="entry name" value="zf-HYPF"/>
    <property type="match status" value="2"/>
</dbReference>
<comment type="function">
    <text evidence="8">Involved in the maturation of [NiFe] hydrogenases. Along with HypE, it catalyzes the synthesis of the CN ligands of the active site iron of [NiFe]-hydrogenases. HypF functions as a carbamoyl transferase using carbamoylphosphate as a substrate and transferring the carboxamido moiety in an ATP-dependent reaction to the thiolate of the C-terminal cysteine of HypE yielding a protein-S-carboxamide.</text>
</comment>
<dbReference type="Pfam" id="PF00708">
    <property type="entry name" value="Acylphosphatase"/>
    <property type="match status" value="1"/>
</dbReference>
<dbReference type="PANTHER" id="PTHR42959">
    <property type="entry name" value="CARBAMOYLTRANSFERASE"/>
    <property type="match status" value="1"/>
</dbReference>
<dbReference type="NCBIfam" id="TIGR00143">
    <property type="entry name" value="hypF"/>
    <property type="match status" value="1"/>
</dbReference>
<reference evidence="12 13" key="1">
    <citation type="journal article" date="2010" name="Stand. Genomic Sci.">
        <title>Complete genome sequence of Ferrimonas balearica type strain (PAT).</title>
        <authorList>
            <person name="Nolan M."/>
            <person name="Sikorski J."/>
            <person name="Davenport K."/>
            <person name="Lucas S."/>
            <person name="Glavina Del Rio T."/>
            <person name="Tice H."/>
            <person name="Cheng J."/>
            <person name="Goodwin L."/>
            <person name="Pitluck S."/>
            <person name="Liolios K."/>
            <person name="Ivanova N."/>
            <person name="Mavromatis K."/>
            <person name="Ovchinnikova G."/>
            <person name="Pati A."/>
            <person name="Chen A."/>
            <person name="Palaniappan K."/>
            <person name="Land M."/>
            <person name="Hauser L."/>
            <person name="Chang Y."/>
            <person name="Jeffries C."/>
            <person name="Tapia R."/>
            <person name="Brettin T."/>
            <person name="Detter J."/>
            <person name="Han C."/>
            <person name="Yasawong M."/>
            <person name="Rohde M."/>
            <person name="Tindall B."/>
            <person name="Goker M."/>
            <person name="Woyke T."/>
            <person name="Bristow J."/>
            <person name="Eisen J."/>
            <person name="Markowitz V."/>
            <person name="Hugenholtz P."/>
            <person name="Kyrpides N."/>
            <person name="Klenk H."/>
            <person name="Lapidus A."/>
        </authorList>
    </citation>
    <scope>NUCLEOTIDE SEQUENCE [LARGE SCALE GENOMIC DNA]</scope>
    <source>
        <strain evidence="13">DSM 9799 / CCM 4581 / KCTC 23876 / PAT</strain>
    </source>
</reference>
<dbReference type="Gene3D" id="3.30.110.120">
    <property type="match status" value="1"/>
</dbReference>
<dbReference type="InterPro" id="IPR043129">
    <property type="entry name" value="ATPase_NBD"/>
</dbReference>
<evidence type="ECO:0000259" key="11">
    <source>
        <dbReference type="PROSITE" id="PS51163"/>
    </source>
</evidence>
<keyword evidence="3" id="KW-0436">Ligase</keyword>
<comment type="pathway">
    <text evidence="1 8">Protein modification; [NiFe] hydrogenase maturation.</text>
</comment>
<feature type="active site" evidence="9">
    <location>
        <position position="39"/>
    </location>
</feature>
<evidence type="ECO:0000313" key="13">
    <source>
        <dbReference type="Proteomes" id="UP000006683"/>
    </source>
</evidence>
<dbReference type="HOGENOM" id="CLU_009164_0_0_6"/>
<dbReference type="SUPFAM" id="SSF55821">
    <property type="entry name" value="YrdC/RibB"/>
    <property type="match status" value="1"/>
</dbReference>
<dbReference type="PIRSF" id="PIRSF006256">
    <property type="entry name" value="CMPcnvr_hdrg_mat"/>
    <property type="match status" value="1"/>
</dbReference>
<organism evidence="12 13">
    <name type="scientific">Ferrimonas balearica (strain DSM 9799 / CCM 4581 / KCTC 23876 / PAT)</name>
    <dbReference type="NCBI Taxonomy" id="550540"/>
    <lineage>
        <taxon>Bacteria</taxon>
        <taxon>Pseudomonadati</taxon>
        <taxon>Pseudomonadota</taxon>
        <taxon>Gammaproteobacteria</taxon>
        <taxon>Alteromonadales</taxon>
        <taxon>Ferrimonadaceae</taxon>
        <taxon>Ferrimonas</taxon>
    </lineage>
</organism>
<dbReference type="InterPro" id="IPR011125">
    <property type="entry name" value="Znf_HypF"/>
</dbReference>
<dbReference type="PROSITE" id="PS51163">
    <property type="entry name" value="YRDC"/>
    <property type="match status" value="1"/>
</dbReference>
<dbReference type="GO" id="GO:0003725">
    <property type="term" value="F:double-stranded RNA binding"/>
    <property type="evidence" value="ECO:0007669"/>
    <property type="project" value="InterPro"/>
</dbReference>
<feature type="active site" evidence="9">
    <location>
        <position position="21"/>
    </location>
</feature>
<sequence length="771" mass="83866">MSSCNGIAIRVRGQVQGVGFRPFIWQLARESHLRGDVFNDSEGVLIRLCQPVDGDAFIRTMRERLPPLARVDAVESSPCQFDEAPTDFAISRSVAGVVNTRIAPDTATCPACLADIVRDGDRRQHYPFTNCTHCGPRFSIIRQVPYDRPFTSMADFPLCPACQQEYDNPADRRFHAQPNACPECGPSLTLYDNAGHPLAQREQALTEAVDALRAGQIVAIKALGGYHLAVDASNDQAVSTLRQRKHRPSKPFALMVADLAMAHTLVQLNDAEAAALTSPAAPIVLLRPRTDAPLAASVAPGMAQLGVMLASNPLQHLLMKRMGRALVMTSGNASGRPPCIDDGHALAELGPIADRLLAHNRAIVNRVDDSIVMVEGGQRQLLRRARGFVPSPLPLPGGFEQADGVLAYGADLKNTFCVLRQGQALLSAHLGDLSDPQLFASYQHNLTRFPALFDFQLRQRACDSHPGYLSSQLARQHSQDGLPCHDIDHHHAHLAACLADNGQPLDTAPVLGLVLDGLGWGGSDTEHQLWGGEILLADYRQCRYLEGLPPVALPGGDLAARAPWRNLVAHLDEACHDWEEWSLPELERLQQKPLGLLRQGIASGLNCPEASSAGRLFDAAAALLTPVFEQQHFEGEAAMVLEGLAWQAVKGELTPLPEPDEIDLSALWYGLLQGLASERPRPELALQFHQQLAAALAGRVLYQARHHQVDRVVLSGGVMQNRLLQRLLVQSLNGHGLIVLRHHHVPANDGGLALGQALIAWARQTDRKEQA</sequence>
<dbReference type="InterPro" id="IPR004421">
    <property type="entry name" value="Carbamoyltransferase_HypF"/>
</dbReference>
<evidence type="ECO:0000256" key="7">
    <source>
        <dbReference type="ARBA" id="ARBA00048220"/>
    </source>
</evidence>
<dbReference type="Gene3D" id="3.90.870.50">
    <property type="match status" value="1"/>
</dbReference>
<comment type="catalytic activity">
    <reaction evidence="7 8">
        <text>C-terminal L-cysteinyl-[HypE protein] + carbamoyl phosphate + ATP + H2O = C-terminal S-carboxamide-L-cysteinyl-[HypE protein] + AMP + phosphate + diphosphate + H(+)</text>
        <dbReference type="Rhea" id="RHEA:55636"/>
        <dbReference type="Rhea" id="RHEA-COMP:14247"/>
        <dbReference type="Rhea" id="RHEA-COMP:14392"/>
        <dbReference type="ChEBI" id="CHEBI:15377"/>
        <dbReference type="ChEBI" id="CHEBI:15378"/>
        <dbReference type="ChEBI" id="CHEBI:30616"/>
        <dbReference type="ChEBI" id="CHEBI:33019"/>
        <dbReference type="ChEBI" id="CHEBI:43474"/>
        <dbReference type="ChEBI" id="CHEBI:58228"/>
        <dbReference type="ChEBI" id="CHEBI:76913"/>
        <dbReference type="ChEBI" id="CHEBI:139126"/>
        <dbReference type="ChEBI" id="CHEBI:456215"/>
    </reaction>
</comment>
<comment type="catalytic activity">
    <reaction evidence="9">
        <text>an acyl phosphate + H2O = a carboxylate + phosphate + H(+)</text>
        <dbReference type="Rhea" id="RHEA:14965"/>
        <dbReference type="ChEBI" id="CHEBI:15377"/>
        <dbReference type="ChEBI" id="CHEBI:15378"/>
        <dbReference type="ChEBI" id="CHEBI:29067"/>
        <dbReference type="ChEBI" id="CHEBI:43474"/>
        <dbReference type="ChEBI" id="CHEBI:59918"/>
        <dbReference type="EC" id="3.6.1.7"/>
    </reaction>
</comment>
<dbReference type="Pfam" id="PF22521">
    <property type="entry name" value="HypF_C_2"/>
    <property type="match status" value="1"/>
</dbReference>
<dbReference type="InterPro" id="IPR055128">
    <property type="entry name" value="HypF_C_2"/>
</dbReference>
<dbReference type="KEGG" id="fbl:Fbal_3149"/>
<dbReference type="PANTHER" id="PTHR42959:SF1">
    <property type="entry name" value="CARBAMOYLTRANSFERASE HYPF"/>
    <property type="match status" value="1"/>
</dbReference>
<dbReference type="SUPFAM" id="SSF54975">
    <property type="entry name" value="Acylphosphatase/BLUF domain-like"/>
    <property type="match status" value="1"/>
</dbReference>
<keyword evidence="4" id="KW-0479">Metal-binding</keyword>
<evidence type="ECO:0000256" key="4">
    <source>
        <dbReference type="ARBA" id="ARBA00022723"/>
    </source>
</evidence>
<dbReference type="InterPro" id="IPR017945">
    <property type="entry name" value="DHBP_synth_RibB-like_a/b_dom"/>
</dbReference>
<dbReference type="STRING" id="550540.Fbal_3149"/>
<dbReference type="InterPro" id="IPR036046">
    <property type="entry name" value="Acylphosphatase-like_dom_sf"/>
</dbReference>
<accession>E1SV48</accession>
<protein>
    <recommendedName>
        <fullName evidence="8">Carbamoyltransferase HypF</fullName>
        <ecNumber evidence="8">6.2.-.-</ecNumber>
    </recommendedName>
</protein>
<comment type="similarity">
    <text evidence="2 8">Belongs to the carbamoyltransferase HypF family.</text>
</comment>
<dbReference type="GO" id="GO:0008270">
    <property type="term" value="F:zinc ion binding"/>
    <property type="evidence" value="ECO:0007669"/>
    <property type="project" value="UniProtKB-KW"/>
</dbReference>
<evidence type="ECO:0000256" key="8">
    <source>
        <dbReference type="PIRNR" id="PIRNR006256"/>
    </source>
</evidence>
<dbReference type="Pfam" id="PF01300">
    <property type="entry name" value="Sua5_yciO_yrdC"/>
    <property type="match status" value="1"/>
</dbReference>
<dbReference type="EMBL" id="CP002209">
    <property type="protein sequence ID" value="ADN77348.1"/>
    <property type="molecule type" value="Genomic_DNA"/>
</dbReference>
<evidence type="ECO:0000256" key="2">
    <source>
        <dbReference type="ARBA" id="ARBA00008097"/>
    </source>
</evidence>
<evidence type="ECO:0000259" key="10">
    <source>
        <dbReference type="PROSITE" id="PS51160"/>
    </source>
</evidence>
<dbReference type="PROSITE" id="PS51160">
    <property type="entry name" value="ACYLPHOSPHATASE_3"/>
    <property type="match status" value="1"/>
</dbReference>
<dbReference type="AlphaFoldDB" id="E1SV48"/>
<gene>
    <name evidence="12" type="ordered locus">Fbal_3149</name>
</gene>
<feature type="domain" description="YrdC-like" evidence="11">
    <location>
        <begin position="202"/>
        <end position="387"/>
    </location>
</feature>
<dbReference type="Gene3D" id="3.30.420.360">
    <property type="match status" value="1"/>
</dbReference>
<evidence type="ECO:0000256" key="6">
    <source>
        <dbReference type="ARBA" id="ARBA00022833"/>
    </source>
</evidence>
<dbReference type="InterPro" id="IPR006070">
    <property type="entry name" value="Sua5-like_dom"/>
</dbReference>
<dbReference type="PROSITE" id="PS00150">
    <property type="entry name" value="ACYLPHOSPHATASE_1"/>
    <property type="match status" value="1"/>
</dbReference>
<dbReference type="EC" id="6.2.-.-" evidence="8"/>
<evidence type="ECO:0000313" key="12">
    <source>
        <dbReference type="EMBL" id="ADN77348.1"/>
    </source>
</evidence>
<keyword evidence="9" id="KW-0378">Hydrolase</keyword>
<keyword evidence="6" id="KW-0862">Zinc</keyword>
<dbReference type="GeneID" id="67183366"/>
<evidence type="ECO:0000256" key="9">
    <source>
        <dbReference type="PROSITE-ProRule" id="PRU00520"/>
    </source>
</evidence>
<dbReference type="InterPro" id="IPR017968">
    <property type="entry name" value="Acylphosphatase_CS"/>
</dbReference>
<keyword evidence="5" id="KW-0863">Zinc-finger</keyword>
<dbReference type="SUPFAM" id="SSF53067">
    <property type="entry name" value="Actin-like ATPase domain"/>
    <property type="match status" value="1"/>
</dbReference>
<evidence type="ECO:0000256" key="5">
    <source>
        <dbReference type="ARBA" id="ARBA00022771"/>
    </source>
</evidence>
<dbReference type="InterPro" id="IPR051060">
    <property type="entry name" value="Carbamoyltrans_HypF-like"/>
</dbReference>
<evidence type="ECO:0000256" key="3">
    <source>
        <dbReference type="ARBA" id="ARBA00022598"/>
    </source>
</evidence>
<dbReference type="UniPathway" id="UPA00335"/>
<dbReference type="InterPro" id="IPR001792">
    <property type="entry name" value="Acylphosphatase-like_dom"/>
</dbReference>
<dbReference type="RefSeq" id="WP_013346654.1">
    <property type="nucleotide sequence ID" value="NC_014541.1"/>
</dbReference>
<dbReference type="GO" id="GO:0016743">
    <property type="term" value="F:carboxyl- or carbamoyltransferase activity"/>
    <property type="evidence" value="ECO:0007669"/>
    <property type="project" value="UniProtKB-UniRule"/>
</dbReference>
<feature type="domain" description="Acylphosphatase-like" evidence="10">
    <location>
        <begin position="6"/>
        <end position="92"/>
    </location>
</feature>
<dbReference type="Gene3D" id="3.30.420.40">
    <property type="match status" value="1"/>
</dbReference>
<evidence type="ECO:0000256" key="1">
    <source>
        <dbReference type="ARBA" id="ARBA00004711"/>
    </source>
</evidence>
<dbReference type="Proteomes" id="UP000006683">
    <property type="component" value="Chromosome"/>
</dbReference>
<keyword evidence="13" id="KW-1185">Reference proteome</keyword>